<evidence type="ECO:0000259" key="1">
    <source>
        <dbReference type="Pfam" id="PF12728"/>
    </source>
</evidence>
<dbReference type="RefSeq" id="WP_174405847.1">
    <property type="nucleotide sequence ID" value="NZ_BLVO01000013.1"/>
</dbReference>
<keyword evidence="3" id="KW-1185">Reference proteome</keyword>
<dbReference type="SUPFAM" id="SSF46955">
    <property type="entry name" value="Putative DNA-binding domain"/>
    <property type="match status" value="1"/>
</dbReference>
<feature type="domain" description="Helix-turn-helix" evidence="1">
    <location>
        <begin position="35"/>
        <end position="85"/>
    </location>
</feature>
<gene>
    <name evidence="2" type="ORF">DSM101010T_26010</name>
</gene>
<organism evidence="2 3">
    <name type="scientific">Desulfovibrio subterraneus</name>
    <dbReference type="NCBI Taxonomy" id="2718620"/>
    <lineage>
        <taxon>Bacteria</taxon>
        <taxon>Pseudomonadati</taxon>
        <taxon>Thermodesulfobacteriota</taxon>
        <taxon>Desulfovibrionia</taxon>
        <taxon>Desulfovibrionales</taxon>
        <taxon>Desulfovibrionaceae</taxon>
        <taxon>Desulfovibrio</taxon>
    </lineage>
</organism>
<protein>
    <recommendedName>
        <fullName evidence="1">Helix-turn-helix domain-containing protein</fullName>
    </recommendedName>
</protein>
<dbReference type="InterPro" id="IPR009061">
    <property type="entry name" value="DNA-bd_dom_put_sf"/>
</dbReference>
<comment type="caution">
    <text evidence="2">The sequence shown here is derived from an EMBL/GenBank/DDBJ whole genome shotgun (WGS) entry which is preliminary data.</text>
</comment>
<evidence type="ECO:0000313" key="2">
    <source>
        <dbReference type="EMBL" id="GFM34236.1"/>
    </source>
</evidence>
<dbReference type="EMBL" id="BLVO01000013">
    <property type="protein sequence ID" value="GFM34236.1"/>
    <property type="molecule type" value="Genomic_DNA"/>
</dbReference>
<dbReference type="AlphaFoldDB" id="A0A7J0BKL4"/>
<sequence>MEVTKEEYLAAVERGATAAFADAAYLAKLKAKPSLTVKEAAACYGIGEGTLNKRRMQGLPPAYVKIGGSVFYKHEDILRYMEKNRVKVYES</sequence>
<name>A0A7J0BKL4_9BACT</name>
<reference evidence="2 3" key="1">
    <citation type="submission" date="2020-05" db="EMBL/GenBank/DDBJ databases">
        <title>Draft genome sequence of Desulfovibrio sp. strain HN2T.</title>
        <authorList>
            <person name="Ueno A."/>
            <person name="Tamazawa S."/>
            <person name="Tamamura S."/>
            <person name="Murakami T."/>
            <person name="Kiyama T."/>
            <person name="Inomata H."/>
            <person name="Amano Y."/>
            <person name="Miyakawa K."/>
            <person name="Tamaki H."/>
            <person name="Naganuma T."/>
            <person name="Kaneko K."/>
        </authorList>
    </citation>
    <scope>NUCLEOTIDE SEQUENCE [LARGE SCALE GENOMIC DNA]</scope>
    <source>
        <strain evidence="2 3">HN2</strain>
    </source>
</reference>
<dbReference type="Proteomes" id="UP000503840">
    <property type="component" value="Unassembled WGS sequence"/>
</dbReference>
<proteinExistence type="predicted"/>
<evidence type="ECO:0000313" key="3">
    <source>
        <dbReference type="Proteomes" id="UP000503840"/>
    </source>
</evidence>
<dbReference type="Pfam" id="PF12728">
    <property type="entry name" value="HTH_17"/>
    <property type="match status" value="1"/>
</dbReference>
<accession>A0A7J0BKL4</accession>
<dbReference type="InterPro" id="IPR041657">
    <property type="entry name" value="HTH_17"/>
</dbReference>